<dbReference type="AlphaFoldDB" id="A0AAU9X125"/>
<keyword evidence="2" id="KW-1185">Reference proteome</keyword>
<comment type="caution">
    <text evidence="1">The sequence shown here is derived from an EMBL/GenBank/DDBJ whole genome shotgun (WGS) entry which is preliminary data.</text>
</comment>
<organism evidence="1 2">
    <name type="scientific">Pocillopora meandrina</name>
    <dbReference type="NCBI Taxonomy" id="46732"/>
    <lineage>
        <taxon>Eukaryota</taxon>
        <taxon>Metazoa</taxon>
        <taxon>Cnidaria</taxon>
        <taxon>Anthozoa</taxon>
        <taxon>Hexacorallia</taxon>
        <taxon>Scleractinia</taxon>
        <taxon>Astrocoeniina</taxon>
        <taxon>Pocilloporidae</taxon>
        <taxon>Pocillopora</taxon>
    </lineage>
</organism>
<evidence type="ECO:0000313" key="1">
    <source>
        <dbReference type="EMBL" id="CAH3132808.1"/>
    </source>
</evidence>
<reference evidence="1 2" key="1">
    <citation type="submission" date="2022-05" db="EMBL/GenBank/DDBJ databases">
        <authorList>
            <consortium name="Genoscope - CEA"/>
            <person name="William W."/>
        </authorList>
    </citation>
    <scope>NUCLEOTIDE SEQUENCE [LARGE SCALE GENOMIC DNA]</scope>
</reference>
<accession>A0AAU9X125</accession>
<sequence length="114" mass="13112">MKRHINRKHTRAVGKRAFQSGKCLCLECGHRCFRIKDLRKHLSTEHGVIFKTEILQMQNAKTWKADTEEKEGCSFVKVTDALLEESGNPRKYNKGSLSRQFTCTSSGQRKKSLL</sequence>
<dbReference type="Proteomes" id="UP001159428">
    <property type="component" value="Unassembled WGS sequence"/>
</dbReference>
<dbReference type="EMBL" id="CALNXJ010000027">
    <property type="protein sequence ID" value="CAH3132808.1"/>
    <property type="molecule type" value="Genomic_DNA"/>
</dbReference>
<evidence type="ECO:0008006" key="3">
    <source>
        <dbReference type="Google" id="ProtNLM"/>
    </source>
</evidence>
<evidence type="ECO:0000313" key="2">
    <source>
        <dbReference type="Proteomes" id="UP001159428"/>
    </source>
</evidence>
<gene>
    <name evidence="1" type="ORF">PMEA_00015210</name>
</gene>
<protein>
    <recommendedName>
        <fullName evidence="3">C2H2-type domain-containing protein</fullName>
    </recommendedName>
</protein>
<name>A0AAU9X125_9CNID</name>
<proteinExistence type="predicted"/>